<dbReference type="SUPFAM" id="SSF52540">
    <property type="entry name" value="P-loop containing nucleoside triphosphate hydrolases"/>
    <property type="match status" value="1"/>
</dbReference>
<dbReference type="Proteomes" id="UP001205601">
    <property type="component" value="Unassembled WGS sequence"/>
</dbReference>
<dbReference type="InterPro" id="IPR027417">
    <property type="entry name" value="P-loop_NTPase"/>
</dbReference>
<protein>
    <recommendedName>
        <fullName evidence="3">Protein ImuA</fullName>
    </recommendedName>
</protein>
<evidence type="ECO:0008006" key="3">
    <source>
        <dbReference type="Google" id="ProtNLM"/>
    </source>
</evidence>
<accession>A0ABT2NPW9</accession>
<evidence type="ECO:0000313" key="1">
    <source>
        <dbReference type="EMBL" id="MCT8330982.1"/>
    </source>
</evidence>
<evidence type="ECO:0000313" key="2">
    <source>
        <dbReference type="Proteomes" id="UP001205601"/>
    </source>
</evidence>
<keyword evidence="2" id="KW-1185">Reference proteome</keyword>
<name>A0ABT2NPW9_9RHOB</name>
<proteinExistence type="predicted"/>
<organism evidence="1 2">
    <name type="scientific">Albidovulum sediminis</name>
    <dbReference type="NCBI Taxonomy" id="3066345"/>
    <lineage>
        <taxon>Bacteria</taxon>
        <taxon>Pseudomonadati</taxon>
        <taxon>Pseudomonadota</taxon>
        <taxon>Alphaproteobacteria</taxon>
        <taxon>Rhodobacterales</taxon>
        <taxon>Paracoccaceae</taxon>
        <taxon>Albidovulum</taxon>
    </lineage>
</organism>
<gene>
    <name evidence="1" type="ORF">N5I32_15800</name>
</gene>
<dbReference type="RefSeq" id="WP_261496879.1">
    <property type="nucleotide sequence ID" value="NZ_JAOCQF010000003.1"/>
</dbReference>
<reference evidence="2" key="1">
    <citation type="submission" date="2023-07" db="EMBL/GenBank/DDBJ databases">
        <title>Defluviimonas sediminis sp. nov., isolated from mangrove sediment.</title>
        <authorList>
            <person name="Liu L."/>
            <person name="Li J."/>
            <person name="Huang Y."/>
            <person name="Pan J."/>
            <person name="Li M."/>
        </authorList>
    </citation>
    <scope>NUCLEOTIDE SEQUENCE [LARGE SCALE GENOMIC DNA]</scope>
    <source>
        <strain evidence="2">FT324</strain>
    </source>
</reference>
<sequence length="195" mass="20635">MSPAFRPPVPLRRGRVHEACGPGAMGFAAATCAQGSGQILWIREAWRAKALNPVGLSLFFDPHRLLWASVADQTDALAVAEEALKDGAVPLVIVELSGALDLREGRRLQLAAKAGQTTGLCLIPEGMGSNAAETRWYCTPLAAAGGTDSTPMRWALIKNKSGTLGTWDVRWDHAARRLDVVPPVGERPGPAPAPG</sequence>
<comment type="caution">
    <text evidence="1">The sequence shown here is derived from an EMBL/GenBank/DDBJ whole genome shotgun (WGS) entry which is preliminary data.</text>
</comment>
<dbReference type="EMBL" id="JAOCQF010000003">
    <property type="protein sequence ID" value="MCT8330982.1"/>
    <property type="molecule type" value="Genomic_DNA"/>
</dbReference>
<dbReference type="Gene3D" id="3.40.50.300">
    <property type="entry name" value="P-loop containing nucleotide triphosphate hydrolases"/>
    <property type="match status" value="1"/>
</dbReference>